<evidence type="ECO:0000259" key="6">
    <source>
        <dbReference type="Pfam" id="PF12698"/>
    </source>
</evidence>
<evidence type="ECO:0000256" key="4">
    <source>
        <dbReference type="ARBA" id="ARBA00023136"/>
    </source>
</evidence>
<dbReference type="InterPro" id="IPR017500">
    <property type="entry name" value="Phage_infect_YhgE_N"/>
</dbReference>
<keyword evidence="8" id="KW-1185">Reference proteome</keyword>
<dbReference type="Proteomes" id="UP001371224">
    <property type="component" value="Unassembled WGS sequence"/>
</dbReference>
<evidence type="ECO:0000313" key="8">
    <source>
        <dbReference type="Proteomes" id="UP001371224"/>
    </source>
</evidence>
<sequence>MTLPIERARSRRPITWLTLIGVLLLPAIVGGILVAALQNPTGRLDAMTAAVVNLDKPVTIDGQYTPLGRQLAAGLVEGSDEMDSNLTWVISNEDDAADGLADGEYQAIVTIPKSFSEDATSAGSALQTGDAGAEQAEITVTTAPDGRVADGLITQQIASVAASTMGTMLSEATIGNVLVGFSTIGDQIGEAADGAAQLANGAKGAADGASEIPAGADKLAEGATGIATGATGLSDGASQLAGGLGTISAKTREAGDGATQLGQGLIGGAATLEQNGIVPDQLFTAANGAKDATAGVATGVTGVQSGIDDLVAACGMRTPGVDPIGDQVCAGLTEMQGGLPELVQAADGAQQAAAGTAQGLSALDTQAPKAIADQMRTAGAAATQLGSGLGQLADGVSESANGAIGLADGASQLGDGATQLGDGATALGEGAGELATGLGTLASGTGDLADGLQTAATSLPSFSDEQSTSLSSVIANPVASSTDADAMFGPTTIPLLTAVVLWFGALASFIALRAVPGNPLTSRRSSIGMVLRGFWPAAALGAGQGVLAALVVQIVAEYDATAWWGFAGFAMLAGVAFAAINQALVAVFGGIGRWVSALVGVLALATGIISTVPAWLASLGAAMPTAPALTGLIAPDGAAAAGLIVWGVLSIGAATLAVATRRTTSARTALATA</sequence>
<evidence type="ECO:0000256" key="2">
    <source>
        <dbReference type="ARBA" id="ARBA00022692"/>
    </source>
</evidence>
<feature type="transmembrane region" description="Helical" evidence="5">
    <location>
        <begin position="533"/>
        <end position="556"/>
    </location>
</feature>
<organism evidence="7 8">
    <name type="scientific">Microbacterium bandirmense</name>
    <dbReference type="NCBI Taxonomy" id="3122050"/>
    <lineage>
        <taxon>Bacteria</taxon>
        <taxon>Bacillati</taxon>
        <taxon>Actinomycetota</taxon>
        <taxon>Actinomycetes</taxon>
        <taxon>Micrococcales</taxon>
        <taxon>Microbacteriaceae</taxon>
        <taxon>Microbacterium</taxon>
    </lineage>
</organism>
<dbReference type="PANTHER" id="PTHR43077:SF10">
    <property type="entry name" value="TRANSPORT PERMEASE PROTEIN"/>
    <property type="match status" value="1"/>
</dbReference>
<keyword evidence="4 5" id="KW-0472">Membrane</keyword>
<dbReference type="EMBL" id="JBBDGM010000005">
    <property type="protein sequence ID" value="MEJ1088169.1"/>
    <property type="molecule type" value="Genomic_DNA"/>
</dbReference>
<feature type="domain" description="ABC-2 type transporter transmembrane" evidence="6">
    <location>
        <begin position="17"/>
        <end position="180"/>
    </location>
</feature>
<dbReference type="InterPro" id="IPR023908">
    <property type="entry name" value="xxxLxxG_rpt"/>
</dbReference>
<dbReference type="NCBIfam" id="TIGR03061">
    <property type="entry name" value="pip_yhgE_Nterm"/>
    <property type="match status" value="1"/>
</dbReference>
<evidence type="ECO:0000256" key="5">
    <source>
        <dbReference type="SAM" id="Phobius"/>
    </source>
</evidence>
<evidence type="ECO:0000256" key="3">
    <source>
        <dbReference type="ARBA" id="ARBA00022989"/>
    </source>
</evidence>
<keyword evidence="3 5" id="KW-1133">Transmembrane helix</keyword>
<keyword evidence="2 5" id="KW-0812">Transmembrane</keyword>
<feature type="transmembrane region" description="Helical" evidence="5">
    <location>
        <begin position="493"/>
        <end position="512"/>
    </location>
</feature>
<proteinExistence type="predicted"/>
<feature type="transmembrane region" description="Helical" evidence="5">
    <location>
        <begin position="637"/>
        <end position="659"/>
    </location>
</feature>
<feature type="transmembrane region" description="Helical" evidence="5">
    <location>
        <begin position="14"/>
        <end position="37"/>
    </location>
</feature>
<dbReference type="RefSeq" id="WP_337331835.1">
    <property type="nucleotide sequence ID" value="NZ_JBBDGM010000005.1"/>
</dbReference>
<protein>
    <submittedName>
        <fullName evidence="7">YhgE/Pip domain-containing protein</fullName>
    </submittedName>
</protein>
<comment type="caution">
    <text evidence="7">The sequence shown here is derived from an EMBL/GenBank/DDBJ whole genome shotgun (WGS) entry which is preliminary data.</text>
</comment>
<feature type="transmembrane region" description="Helical" evidence="5">
    <location>
        <begin position="562"/>
        <end position="588"/>
    </location>
</feature>
<name>A0ABU8LA21_9MICO</name>
<dbReference type="Gene3D" id="3.40.1710.10">
    <property type="entry name" value="abc type-2 transporter like domain"/>
    <property type="match status" value="1"/>
</dbReference>
<feature type="transmembrane region" description="Helical" evidence="5">
    <location>
        <begin position="595"/>
        <end position="617"/>
    </location>
</feature>
<gene>
    <name evidence="7" type="ORF">WDU99_07550</name>
</gene>
<dbReference type="Pfam" id="PF12698">
    <property type="entry name" value="ABC2_membrane_3"/>
    <property type="match status" value="1"/>
</dbReference>
<evidence type="ECO:0000256" key="1">
    <source>
        <dbReference type="ARBA" id="ARBA00004141"/>
    </source>
</evidence>
<dbReference type="NCBIfam" id="TIGR03057">
    <property type="entry name" value="xxxLxxG_by_4"/>
    <property type="match status" value="1"/>
</dbReference>
<reference evidence="7 8" key="1">
    <citation type="submission" date="2024-02" db="EMBL/GenBank/DDBJ databases">
        <authorList>
            <person name="Saticioglu I.B."/>
        </authorList>
    </citation>
    <scope>NUCLEOTIDE SEQUENCE [LARGE SCALE GENOMIC DNA]</scope>
    <source>
        <strain evidence="7 8">Mu-80</strain>
    </source>
</reference>
<accession>A0ABU8LA21</accession>
<evidence type="ECO:0000313" key="7">
    <source>
        <dbReference type="EMBL" id="MEJ1088169.1"/>
    </source>
</evidence>
<dbReference type="InterPro" id="IPR051328">
    <property type="entry name" value="T7SS_ABC-Transporter"/>
</dbReference>
<dbReference type="InterPro" id="IPR013525">
    <property type="entry name" value="ABC2_TM"/>
</dbReference>
<dbReference type="PANTHER" id="PTHR43077">
    <property type="entry name" value="TRANSPORT PERMEASE YVFS-RELATED"/>
    <property type="match status" value="1"/>
</dbReference>
<comment type="subcellular location">
    <subcellularLocation>
        <location evidence="1">Membrane</location>
        <topology evidence="1">Multi-pass membrane protein</topology>
    </subcellularLocation>
</comment>